<evidence type="ECO:0000256" key="4">
    <source>
        <dbReference type="PROSITE-ProRule" id="PRU00236"/>
    </source>
</evidence>
<organism evidence="6 7">
    <name type="scientific">Agrilactobacillus composti DSM 18527 = JCM 14202</name>
    <dbReference type="NCBI Taxonomy" id="1423734"/>
    <lineage>
        <taxon>Bacteria</taxon>
        <taxon>Bacillati</taxon>
        <taxon>Bacillota</taxon>
        <taxon>Bacilli</taxon>
        <taxon>Lactobacillales</taxon>
        <taxon>Lactobacillaceae</taxon>
        <taxon>Agrilactobacillus</taxon>
    </lineage>
</organism>
<dbReference type="Gene3D" id="3.40.50.1220">
    <property type="entry name" value="TPP-binding domain"/>
    <property type="match status" value="1"/>
</dbReference>
<keyword evidence="4" id="KW-0862">Zinc</keyword>
<feature type="binding site" evidence="4">
    <location>
        <position position="141"/>
    </location>
    <ligand>
        <name>Zn(2+)</name>
        <dbReference type="ChEBI" id="CHEBI:29105"/>
    </ligand>
</feature>
<sequence>MPINNQPADSQLATVGQLIQHATHAVAFTGAGISTDSGIPDLAGIAAILNADKTFHGDVFHLLDPSFATRDPATFYRLYRQTFFHPDARPNAAHHFLAQLATTGHLAGVVTMNIDYLHQLAGSQNVAEYWGDLRQNHCIHCQQAYDWDTIAQQPIPHCHTCGQLVLPDFVQRNLATYPAAIQKGHQLLAQADLVLIIGTQRNVTSFPKNVPKIVVNSDQPRIGDKQTIYIQTKAASFFEKLALYL</sequence>
<evidence type="ECO:0000313" key="7">
    <source>
        <dbReference type="Proteomes" id="UP000051236"/>
    </source>
</evidence>
<dbReference type="GO" id="GO:0046872">
    <property type="term" value="F:metal ion binding"/>
    <property type="evidence" value="ECO:0007669"/>
    <property type="project" value="UniProtKB-KW"/>
</dbReference>
<evidence type="ECO:0000256" key="2">
    <source>
        <dbReference type="ARBA" id="ARBA00022679"/>
    </source>
</evidence>
<dbReference type="RefSeq" id="WP_035451024.1">
    <property type="nucleotide sequence ID" value="NZ_AZGA01000057.1"/>
</dbReference>
<dbReference type="PROSITE" id="PS50305">
    <property type="entry name" value="SIRTUIN"/>
    <property type="match status" value="1"/>
</dbReference>
<dbReference type="AlphaFoldDB" id="X0PNV6"/>
<feature type="domain" description="Deacetylase sirtuin-type" evidence="5">
    <location>
        <begin position="2"/>
        <end position="245"/>
    </location>
</feature>
<dbReference type="InterPro" id="IPR003000">
    <property type="entry name" value="Sirtuin"/>
</dbReference>
<feature type="binding site" evidence="4">
    <location>
        <position position="138"/>
    </location>
    <ligand>
        <name>Zn(2+)</name>
        <dbReference type="ChEBI" id="CHEBI:29105"/>
    </ligand>
</feature>
<dbReference type="OrthoDB" id="9800582at2"/>
<comment type="caution">
    <text evidence="4">Lacks conserved residue(s) required for the propagation of feature annotation.</text>
</comment>
<dbReference type="PANTHER" id="PTHR11085:SF10">
    <property type="entry name" value="NAD-DEPENDENT PROTEIN DEACYLASE SIRTUIN-5, MITOCHONDRIAL-RELATED"/>
    <property type="match status" value="1"/>
</dbReference>
<feature type="binding site" evidence="4">
    <location>
        <position position="158"/>
    </location>
    <ligand>
        <name>Zn(2+)</name>
        <dbReference type="ChEBI" id="CHEBI:29105"/>
    </ligand>
</feature>
<dbReference type="SUPFAM" id="SSF52467">
    <property type="entry name" value="DHS-like NAD/FAD-binding domain"/>
    <property type="match status" value="1"/>
</dbReference>
<accession>X0PNV6</accession>
<comment type="caution">
    <text evidence="6">The sequence shown here is derived from an EMBL/GenBank/DDBJ whole genome shotgun (WGS) entry which is preliminary data.</text>
</comment>
<feature type="binding site" evidence="4">
    <location>
        <position position="161"/>
    </location>
    <ligand>
        <name>Zn(2+)</name>
        <dbReference type="ChEBI" id="CHEBI:29105"/>
    </ligand>
</feature>
<evidence type="ECO:0000313" key="6">
    <source>
        <dbReference type="EMBL" id="KRM33038.1"/>
    </source>
</evidence>
<keyword evidence="3" id="KW-0520">NAD</keyword>
<dbReference type="EC" id="2.3.1.286" evidence="1"/>
<gene>
    <name evidence="6" type="ORF">FC83_GL003112</name>
</gene>
<dbReference type="InterPro" id="IPR026591">
    <property type="entry name" value="Sirtuin_cat_small_dom_sf"/>
</dbReference>
<dbReference type="GO" id="GO:0017136">
    <property type="term" value="F:histone deacetylase activity, NAD-dependent"/>
    <property type="evidence" value="ECO:0007669"/>
    <property type="project" value="TreeGrafter"/>
</dbReference>
<dbReference type="EMBL" id="AZGA01000057">
    <property type="protein sequence ID" value="KRM33038.1"/>
    <property type="molecule type" value="Genomic_DNA"/>
</dbReference>
<reference evidence="6 7" key="1">
    <citation type="journal article" date="2015" name="Genome Announc.">
        <title>Expanding the biotechnology potential of lactobacilli through comparative genomics of 213 strains and associated genera.</title>
        <authorList>
            <person name="Sun Z."/>
            <person name="Harris H.M."/>
            <person name="McCann A."/>
            <person name="Guo C."/>
            <person name="Argimon S."/>
            <person name="Zhang W."/>
            <person name="Yang X."/>
            <person name="Jeffery I.B."/>
            <person name="Cooney J.C."/>
            <person name="Kagawa T.F."/>
            <person name="Liu W."/>
            <person name="Song Y."/>
            <person name="Salvetti E."/>
            <person name="Wrobel A."/>
            <person name="Rasinkangas P."/>
            <person name="Parkhill J."/>
            <person name="Rea M.C."/>
            <person name="O'Sullivan O."/>
            <person name="Ritari J."/>
            <person name="Douillard F.P."/>
            <person name="Paul Ross R."/>
            <person name="Yang R."/>
            <person name="Briner A.E."/>
            <person name="Felis G.E."/>
            <person name="de Vos W.M."/>
            <person name="Barrangou R."/>
            <person name="Klaenhammer T.R."/>
            <person name="Caufield P.W."/>
            <person name="Cui Y."/>
            <person name="Zhang H."/>
            <person name="O'Toole P.W."/>
        </authorList>
    </citation>
    <scope>NUCLEOTIDE SEQUENCE [LARGE SCALE GENOMIC DNA]</scope>
    <source>
        <strain evidence="6 7">DSM 18527</strain>
    </source>
</reference>
<proteinExistence type="predicted"/>
<dbReference type="InterPro" id="IPR029035">
    <property type="entry name" value="DHS-like_NAD/FAD-binding_dom"/>
</dbReference>
<dbReference type="eggNOG" id="COG0846">
    <property type="taxonomic scope" value="Bacteria"/>
</dbReference>
<dbReference type="PATRIC" id="fig|1423734.3.peg.3162"/>
<name>X0PNV6_9LACO</name>
<evidence type="ECO:0000256" key="3">
    <source>
        <dbReference type="ARBA" id="ARBA00023027"/>
    </source>
</evidence>
<dbReference type="GO" id="GO:0070403">
    <property type="term" value="F:NAD+ binding"/>
    <property type="evidence" value="ECO:0007669"/>
    <property type="project" value="InterPro"/>
</dbReference>
<keyword evidence="7" id="KW-1185">Reference proteome</keyword>
<dbReference type="PANTHER" id="PTHR11085">
    <property type="entry name" value="NAD-DEPENDENT PROTEIN DEACYLASE SIRTUIN-5, MITOCHONDRIAL-RELATED"/>
    <property type="match status" value="1"/>
</dbReference>
<dbReference type="Pfam" id="PF02146">
    <property type="entry name" value="SIR2"/>
    <property type="match status" value="1"/>
</dbReference>
<dbReference type="Gene3D" id="3.30.1600.10">
    <property type="entry name" value="SIR2/SIRT2 'Small Domain"/>
    <property type="match status" value="1"/>
</dbReference>
<evidence type="ECO:0000259" key="5">
    <source>
        <dbReference type="PROSITE" id="PS50305"/>
    </source>
</evidence>
<dbReference type="InterPro" id="IPR050134">
    <property type="entry name" value="NAD-dep_sirtuin_deacylases"/>
</dbReference>
<keyword evidence="2" id="KW-0808">Transferase</keyword>
<evidence type="ECO:0000256" key="1">
    <source>
        <dbReference type="ARBA" id="ARBA00012928"/>
    </source>
</evidence>
<dbReference type="InterPro" id="IPR026590">
    <property type="entry name" value="Ssirtuin_cat_dom"/>
</dbReference>
<keyword evidence="4" id="KW-0479">Metal-binding</keyword>
<dbReference type="Proteomes" id="UP000051236">
    <property type="component" value="Unassembled WGS sequence"/>
</dbReference>
<protein>
    <recommendedName>
        <fullName evidence="1">protein acetyllysine N-acetyltransferase</fullName>
        <ecNumber evidence="1">2.3.1.286</ecNumber>
    </recommendedName>
</protein>
<dbReference type="STRING" id="1423734.FC83_GL003112"/>